<reference evidence="1" key="1">
    <citation type="submission" date="2019-10" db="EMBL/GenBank/DDBJ databases">
        <title>Conservation and host-specific expression of non-tandemly repeated heterogenous ribosome RNA gene in arbuscular mycorrhizal fungi.</title>
        <authorList>
            <person name="Maeda T."/>
            <person name="Kobayashi Y."/>
            <person name="Nakagawa T."/>
            <person name="Ezawa T."/>
            <person name="Yamaguchi K."/>
            <person name="Bino T."/>
            <person name="Nishimoto Y."/>
            <person name="Shigenobu S."/>
            <person name="Kawaguchi M."/>
        </authorList>
    </citation>
    <scope>NUCLEOTIDE SEQUENCE</scope>
    <source>
        <strain evidence="1">HR1</strain>
    </source>
</reference>
<organism evidence="1 2">
    <name type="scientific">Rhizophagus clarus</name>
    <dbReference type="NCBI Taxonomy" id="94130"/>
    <lineage>
        <taxon>Eukaryota</taxon>
        <taxon>Fungi</taxon>
        <taxon>Fungi incertae sedis</taxon>
        <taxon>Mucoromycota</taxon>
        <taxon>Glomeromycotina</taxon>
        <taxon>Glomeromycetes</taxon>
        <taxon>Glomerales</taxon>
        <taxon>Glomeraceae</taxon>
        <taxon>Rhizophagus</taxon>
    </lineage>
</organism>
<sequence length="433" mass="51085">MGKLIAEEMNKDRKDKMIRETGIKGSSELLKLKTLLFPWSFPTDIMHLFFENVASSMYAHWSGKFFNNNLLLSNDYELSKSQRENIGIQMEKVKKDMPIEIGHPPHDIFKYHNGYKAAVKLCLEPEISEEQIDDVQLLLKKFSDYYEREYYQNNGQRLAACKISFHYLLHVADSIKYCGPSWIHWQFPMERVCGILQPLIKSKIKPYSNLANMLTLLQQFYMLPFFSISKAIFKEKLLKQWSKKRVFSTEGYEEEFYSPSTQYSLPSQEHKHLIKFYEGTNNNDLEMEVNNYGVRYGRLRTSDGQYISSSCIKRNNTIARNNYYAQIRCTIDKLAHRPNAPPQLAIVDIYGIINYYLVHEFNHQVYMLAYVQLTSKIVEDKYGCKHFTQFRSKEFINVRCLDHCIGFAKIDNRYYIIDKENAFDDSNWENIGH</sequence>
<name>A0A8H3LY48_9GLOM</name>
<comment type="caution">
    <text evidence="1">The sequence shown here is derived from an EMBL/GenBank/DDBJ whole genome shotgun (WGS) entry which is preliminary data.</text>
</comment>
<dbReference type="AlphaFoldDB" id="A0A8H3LY48"/>
<evidence type="ECO:0000313" key="2">
    <source>
        <dbReference type="Proteomes" id="UP000615446"/>
    </source>
</evidence>
<evidence type="ECO:0000313" key="1">
    <source>
        <dbReference type="EMBL" id="GES95192.1"/>
    </source>
</evidence>
<accession>A0A8H3LY48</accession>
<protein>
    <submittedName>
        <fullName evidence="1">Uncharacterized protein</fullName>
    </submittedName>
</protein>
<dbReference type="PANTHER" id="PTHR46579">
    <property type="entry name" value="F5/8 TYPE C DOMAIN-CONTAINING PROTEIN-RELATED"/>
    <property type="match status" value="1"/>
</dbReference>
<dbReference type="EMBL" id="BLAL01000239">
    <property type="protein sequence ID" value="GES95192.1"/>
    <property type="molecule type" value="Genomic_DNA"/>
</dbReference>
<dbReference type="Proteomes" id="UP000615446">
    <property type="component" value="Unassembled WGS sequence"/>
</dbReference>
<dbReference type="OrthoDB" id="2443892at2759"/>
<gene>
    <name evidence="1" type="ORF">RCL2_002187500</name>
</gene>
<proteinExistence type="predicted"/>
<dbReference type="PANTHER" id="PTHR46579:SF1">
    <property type="entry name" value="F5_8 TYPE C DOMAIN-CONTAINING PROTEIN"/>
    <property type="match status" value="1"/>
</dbReference>